<dbReference type="Proteomes" id="UP000285295">
    <property type="component" value="Unassembled WGS sequence"/>
</dbReference>
<reference evidence="2 3" key="1">
    <citation type="submission" date="2019-01" db="EMBL/GenBank/DDBJ databases">
        <title>Sinorhodobacter populi sp. nov. isolated from the symptomatic bark tissue of Populus euramericana canker.</title>
        <authorList>
            <person name="Xu G."/>
        </authorList>
    </citation>
    <scope>NUCLEOTIDE SEQUENCE [LARGE SCALE GENOMIC DNA]</scope>
    <source>
        <strain evidence="2 3">D19-10-3-21</strain>
    </source>
</reference>
<proteinExistence type="predicted"/>
<name>A0A443KF28_9RHOB</name>
<dbReference type="EMBL" id="SAUX01000004">
    <property type="protein sequence ID" value="RWR31296.1"/>
    <property type="molecule type" value="Genomic_DNA"/>
</dbReference>
<accession>A0A443KF28</accession>
<protein>
    <submittedName>
        <fullName evidence="2">DUF1837 domain-containing protein</fullName>
    </submittedName>
</protein>
<evidence type="ECO:0000313" key="2">
    <source>
        <dbReference type="EMBL" id="RWR31296.1"/>
    </source>
</evidence>
<organism evidence="2 3">
    <name type="scientific">Paenirhodobacter populi</name>
    <dbReference type="NCBI Taxonomy" id="2306993"/>
    <lineage>
        <taxon>Bacteria</taxon>
        <taxon>Pseudomonadati</taxon>
        <taxon>Pseudomonadota</taxon>
        <taxon>Alphaproteobacteria</taxon>
        <taxon>Rhodobacterales</taxon>
        <taxon>Rhodobacter group</taxon>
        <taxon>Paenirhodobacter</taxon>
    </lineage>
</organism>
<gene>
    <name evidence="2" type="ORF">D2T31_04635</name>
</gene>
<dbReference type="InterPro" id="IPR014976">
    <property type="entry name" value="AbpA_HamA_C"/>
</dbReference>
<dbReference type="AlphaFoldDB" id="A0A443KF28"/>
<evidence type="ECO:0000313" key="3">
    <source>
        <dbReference type="Proteomes" id="UP000285295"/>
    </source>
</evidence>
<dbReference type="Pfam" id="PF08878">
    <property type="entry name" value="HamA"/>
    <property type="match status" value="1"/>
</dbReference>
<sequence length="286" mass="32334">MRLPNVYSHRPTRFFAQLHSNKTGNPAREAYCAGFEVEKWRCTALADHLIEWLADYALKEDELRVHHGNMYIRLKEAAIRIYTSNKYKRRGEIGEIVLHAICREFFGTIPFAPRVFYLTSSNDVVKSFDLAHVRTIDGKCELWLGEAKFYEDTAAAVKAAISSITEHIDLGFLRSQKLILGPQVSKSLPNYQEIRDLLSTQTSLDELFDRAVFPVLIAGESSAAKKAKRADDAYKAEIETELGALSDLISASGLARKIKILLIYLPLAEKSRLADEFDKRLKGLQP</sequence>
<feature type="domain" description="Anti-bacteriophage protein A/HamA C-terminal" evidence="1">
    <location>
        <begin position="20"/>
        <end position="281"/>
    </location>
</feature>
<comment type="caution">
    <text evidence="2">The sequence shown here is derived from an EMBL/GenBank/DDBJ whole genome shotgun (WGS) entry which is preliminary data.</text>
</comment>
<dbReference type="RefSeq" id="WP_128236420.1">
    <property type="nucleotide sequence ID" value="NZ_SAUX01000004.1"/>
</dbReference>
<dbReference type="OrthoDB" id="4964195at2"/>
<reference evidence="2 3" key="2">
    <citation type="submission" date="2019-01" db="EMBL/GenBank/DDBJ databases">
        <authorList>
            <person name="Li Y."/>
        </authorList>
    </citation>
    <scope>NUCLEOTIDE SEQUENCE [LARGE SCALE GENOMIC DNA]</scope>
    <source>
        <strain evidence="2 3">D19-10-3-21</strain>
    </source>
</reference>
<evidence type="ECO:0000259" key="1">
    <source>
        <dbReference type="Pfam" id="PF08878"/>
    </source>
</evidence>